<reference evidence="2" key="1">
    <citation type="journal article" date="2014" name="Nat. Commun.">
        <title>The tobacco genome sequence and its comparison with those of tomato and potato.</title>
        <authorList>
            <person name="Sierro N."/>
            <person name="Battey J.N."/>
            <person name="Ouadi S."/>
            <person name="Bakaher N."/>
            <person name="Bovet L."/>
            <person name="Willig A."/>
            <person name="Goepfert S."/>
            <person name="Peitsch M.C."/>
            <person name="Ivanov N.V."/>
        </authorList>
    </citation>
    <scope>NUCLEOTIDE SEQUENCE [LARGE SCALE GENOMIC DNA]</scope>
</reference>
<dbReference type="STRING" id="4097.A0A1S4AN65"/>
<keyword evidence="2" id="KW-1185">Reference proteome</keyword>
<sequence length="274" mass="31239">MRIRKHAKISPLIYAASSLQPATLVCQLNQSPWDVISFPIEENEDPQTPPPSFSYEPDGYANTGTFYDSNGTVTSVTSMKLDDEREMKEIKWDYYYDASISEVGGDFVKYENNDIENNQDEDVDMEELGLDKDSGDNLCRHQFDEVKHYNNSAKIPDKQQEAAAAAIGRARCRPRAKKSSFSSSPYQFYYYSGFGPSWGKKRGYRKTDSDAAARDVEHVQSMAEVSNDSHLSQFSSSQINYDEFDYVEGEDNEEKNEKKRARKPIKARSLKSLM</sequence>
<dbReference type="OMA" id="VASMMEI"/>
<feature type="compositionally biased region" description="Basic residues" evidence="1">
    <location>
        <begin position="258"/>
        <end position="274"/>
    </location>
</feature>
<dbReference type="Proteomes" id="UP000790787">
    <property type="component" value="Chromosome 13"/>
</dbReference>
<dbReference type="RefSeq" id="XP_016478074.1">
    <property type="nucleotide sequence ID" value="XM_016622588.1"/>
</dbReference>
<dbReference type="AlphaFoldDB" id="A0A1S4AN65"/>
<evidence type="ECO:0000313" key="3">
    <source>
        <dbReference type="RefSeq" id="XP_016478074.1"/>
    </source>
</evidence>
<evidence type="ECO:0000313" key="2">
    <source>
        <dbReference type="Proteomes" id="UP000790787"/>
    </source>
</evidence>
<dbReference type="PANTHER" id="PTHR34680">
    <property type="entry name" value="EXPRESSED PROTEIN"/>
    <property type="match status" value="1"/>
</dbReference>
<dbReference type="OrthoDB" id="1298412at2759"/>
<name>A0A1S4AN65_TOBAC</name>
<feature type="region of interest" description="Disordered" evidence="1">
    <location>
        <begin position="246"/>
        <end position="274"/>
    </location>
</feature>
<organism evidence="2 3">
    <name type="scientific">Nicotiana tabacum</name>
    <name type="common">Common tobacco</name>
    <dbReference type="NCBI Taxonomy" id="4097"/>
    <lineage>
        <taxon>Eukaryota</taxon>
        <taxon>Viridiplantae</taxon>
        <taxon>Streptophyta</taxon>
        <taxon>Embryophyta</taxon>
        <taxon>Tracheophyta</taxon>
        <taxon>Spermatophyta</taxon>
        <taxon>Magnoliopsida</taxon>
        <taxon>eudicotyledons</taxon>
        <taxon>Gunneridae</taxon>
        <taxon>Pentapetalae</taxon>
        <taxon>asterids</taxon>
        <taxon>lamiids</taxon>
        <taxon>Solanales</taxon>
        <taxon>Solanaceae</taxon>
        <taxon>Nicotianoideae</taxon>
        <taxon>Nicotianeae</taxon>
        <taxon>Nicotiana</taxon>
    </lineage>
</organism>
<gene>
    <name evidence="3" type="primary">LOC107799465</name>
</gene>
<protein>
    <submittedName>
        <fullName evidence="3">Uncharacterized protein LOC107799465</fullName>
    </submittedName>
</protein>
<dbReference type="PANTHER" id="PTHR34680:SF3">
    <property type="entry name" value="EXPRESSED PROTEIN"/>
    <property type="match status" value="1"/>
</dbReference>
<evidence type="ECO:0000256" key="1">
    <source>
        <dbReference type="SAM" id="MobiDB-lite"/>
    </source>
</evidence>
<dbReference type="PaxDb" id="4097-A0A1S4AN65"/>
<dbReference type="GeneID" id="107799465"/>
<dbReference type="KEGG" id="nta:107799465"/>
<reference evidence="3" key="2">
    <citation type="submission" date="2025-08" db="UniProtKB">
        <authorList>
            <consortium name="RefSeq"/>
        </authorList>
    </citation>
    <scope>IDENTIFICATION</scope>
    <source>
        <tissue evidence="3">Leaf</tissue>
    </source>
</reference>
<dbReference type="RefSeq" id="XP_016478074.1">
    <property type="nucleotide sequence ID" value="XM_016622588.2"/>
</dbReference>
<accession>A0A1S4AN65</accession>
<proteinExistence type="predicted"/>